<evidence type="ECO:0000313" key="4">
    <source>
        <dbReference type="Proteomes" id="UP000295131"/>
    </source>
</evidence>
<dbReference type="OrthoDB" id="7189296at2"/>
<feature type="transmembrane region" description="Helical" evidence="1">
    <location>
        <begin position="35"/>
        <end position="58"/>
    </location>
</feature>
<keyword evidence="1" id="KW-1133">Transmembrane helix</keyword>
<dbReference type="InterPro" id="IPR012495">
    <property type="entry name" value="TadE-like_dom"/>
</dbReference>
<organism evidence="3 4">
    <name type="scientific">Pseudohoeflea suaedae</name>
    <dbReference type="NCBI Taxonomy" id="877384"/>
    <lineage>
        <taxon>Bacteria</taxon>
        <taxon>Pseudomonadati</taxon>
        <taxon>Pseudomonadota</taxon>
        <taxon>Alphaproteobacteria</taxon>
        <taxon>Hyphomicrobiales</taxon>
        <taxon>Rhizobiaceae</taxon>
        <taxon>Pseudohoeflea</taxon>
    </lineage>
</organism>
<dbReference type="AlphaFoldDB" id="A0A4R5PM19"/>
<dbReference type="Proteomes" id="UP000295131">
    <property type="component" value="Unassembled WGS sequence"/>
</dbReference>
<dbReference type="EMBL" id="SMSI01000001">
    <property type="protein sequence ID" value="TDH37919.1"/>
    <property type="molecule type" value="Genomic_DNA"/>
</dbReference>
<reference evidence="3 4" key="1">
    <citation type="journal article" date="2013" name="Int. J. Syst. Evol. Microbiol.">
        <title>Hoeflea suaedae sp. nov., an endophytic bacterium isolated from the root of the halophyte Suaeda maritima.</title>
        <authorList>
            <person name="Chung E.J."/>
            <person name="Park J.A."/>
            <person name="Pramanik P."/>
            <person name="Bibi F."/>
            <person name="Jeon C.O."/>
            <person name="Chung Y.R."/>
        </authorList>
    </citation>
    <scope>NUCLEOTIDE SEQUENCE [LARGE SCALE GENOMIC DNA]</scope>
    <source>
        <strain evidence="3 4">YC6898</strain>
    </source>
</reference>
<evidence type="ECO:0000259" key="2">
    <source>
        <dbReference type="Pfam" id="PF07811"/>
    </source>
</evidence>
<keyword evidence="4" id="KW-1185">Reference proteome</keyword>
<dbReference type="Pfam" id="PF07811">
    <property type="entry name" value="TadE"/>
    <property type="match status" value="1"/>
</dbReference>
<name>A0A4R5PM19_9HYPH</name>
<evidence type="ECO:0000256" key="1">
    <source>
        <dbReference type="SAM" id="Phobius"/>
    </source>
</evidence>
<protein>
    <submittedName>
        <fullName evidence="3">Pilus assembly protein</fullName>
    </submittedName>
</protein>
<sequence length="200" mass="21503">MAKITTASSAGFLTRLNAAFRRFRGDRDGVGAVEFALIAPFLIVLYIGSLEVSVAMSVNKKLARASSTVADLVTQQETVDKAYLASMVNVAQSVIAPFKTSTLKVKITAIRIDASNKATVAWSWKDDGSPVQPKGSAVSVPSQLNIASTFLVRAQLNLDYDVFLLASDEDGSQTRHLNMGKTYHLRPRVISGSITCTDCS</sequence>
<keyword evidence="1" id="KW-0812">Transmembrane</keyword>
<evidence type="ECO:0000313" key="3">
    <source>
        <dbReference type="EMBL" id="TDH37919.1"/>
    </source>
</evidence>
<comment type="caution">
    <text evidence="3">The sequence shown here is derived from an EMBL/GenBank/DDBJ whole genome shotgun (WGS) entry which is preliminary data.</text>
</comment>
<dbReference type="RefSeq" id="WP_133282756.1">
    <property type="nucleotide sequence ID" value="NZ_SMSI01000001.1"/>
</dbReference>
<keyword evidence="1" id="KW-0472">Membrane</keyword>
<accession>A0A4R5PM19</accession>
<proteinExistence type="predicted"/>
<feature type="domain" description="TadE-like" evidence="2">
    <location>
        <begin position="29"/>
        <end position="70"/>
    </location>
</feature>
<gene>
    <name evidence="3" type="ORF">E2A64_01915</name>
</gene>